<reference evidence="2" key="1">
    <citation type="submission" date="2022-11" db="UniProtKB">
        <authorList>
            <consortium name="WormBaseParasite"/>
        </authorList>
    </citation>
    <scope>IDENTIFICATION</scope>
</reference>
<name>A0AC34GI87_9BILA</name>
<sequence>MTKQQVKYANALLKKRDGAVKYAAKKAKLSESQKNKIRLQDANRLRRSFDDKVIWFENKLKSVKDRMERMKNALAAYEKNGKTIRKNYVSAAVLLDEKTNKFSAVEKGLQRSEDLRDQLTNKLPAQGTALRRSRHLYNMLNIRCKERRDSLKDAFIAGMSPLEVIRCFIVKDSHTEKYLFELAVKATVQEEDRPFFLDLVKDQQKWENYFEIDENMRVPWKDWCIDED</sequence>
<accession>A0AC34GI87</accession>
<proteinExistence type="predicted"/>
<evidence type="ECO:0000313" key="2">
    <source>
        <dbReference type="WBParaSite" id="ES5_v2.g29345.t1"/>
    </source>
</evidence>
<organism evidence="1 2">
    <name type="scientific">Panagrolaimus sp. ES5</name>
    <dbReference type="NCBI Taxonomy" id="591445"/>
    <lineage>
        <taxon>Eukaryota</taxon>
        <taxon>Metazoa</taxon>
        <taxon>Ecdysozoa</taxon>
        <taxon>Nematoda</taxon>
        <taxon>Chromadorea</taxon>
        <taxon>Rhabditida</taxon>
        <taxon>Tylenchina</taxon>
        <taxon>Panagrolaimomorpha</taxon>
        <taxon>Panagrolaimoidea</taxon>
        <taxon>Panagrolaimidae</taxon>
        <taxon>Panagrolaimus</taxon>
    </lineage>
</organism>
<dbReference type="Proteomes" id="UP000887579">
    <property type="component" value="Unplaced"/>
</dbReference>
<protein>
    <submittedName>
        <fullName evidence="2">Uncharacterized protein</fullName>
    </submittedName>
</protein>
<evidence type="ECO:0000313" key="1">
    <source>
        <dbReference type="Proteomes" id="UP000887579"/>
    </source>
</evidence>
<dbReference type="WBParaSite" id="ES5_v2.g29345.t1">
    <property type="protein sequence ID" value="ES5_v2.g29345.t1"/>
    <property type="gene ID" value="ES5_v2.g29345"/>
</dbReference>